<evidence type="ECO:0000256" key="1">
    <source>
        <dbReference type="ARBA" id="ARBA00004141"/>
    </source>
</evidence>
<sequence length="471" mass="51772">MSEEATSTKQSVEQLVEEATDGHFPLYRESTKIVWYRSTYFNAVVLGLCNFFAPGLWGAMNSLGAGGAQSPYLVNAANALIFCLMVVTALLSSILVKAVGIKVTLILGTLGYAPYAAGLYMNNRYGTEWFVLFGAALCGLAAGTFWMAEAAIALSYPEPERQGKFLGLWLTFKIAGQIVGGAINLGVNANRKSPGSVSYSVYLIFISLQCLAPFCGLLLTPPEKVQRKDGIIVDMRPKVPYLQELRAVAKLFLKPKFLLIVPLIANYVYTESVMFTYLSLWFTVRARSLGSFLSGVAAAIAGNLMGRLLDNEKWSLRSRARWAFAITSCCQGSFLAWNIGNSYFYRRDLPSFDWSDPGFGNGFAVFIMQVANFQICYMTLFWLVGEIAETQEEVVRIAGLLRAVESASQAVSYGLSSIETFATFYGAVVNLVMWAVALGPAWMVVRDVGERYGKHLREHGDQTKGVNSEES</sequence>
<feature type="transmembrane region" description="Helical" evidence="5">
    <location>
        <begin position="321"/>
        <end position="339"/>
    </location>
</feature>
<protein>
    <submittedName>
        <fullName evidence="6">MFS general substrate transporter</fullName>
    </submittedName>
</protein>
<dbReference type="PANTHER" id="PTHR23294">
    <property type="entry name" value="ET TRANSLATION PRODUCT-RELATED"/>
    <property type="match status" value="1"/>
</dbReference>
<organism evidence="6 7">
    <name type="scientific">Cylindrobasidium torrendii FP15055 ss-10</name>
    <dbReference type="NCBI Taxonomy" id="1314674"/>
    <lineage>
        <taxon>Eukaryota</taxon>
        <taxon>Fungi</taxon>
        <taxon>Dikarya</taxon>
        <taxon>Basidiomycota</taxon>
        <taxon>Agaricomycotina</taxon>
        <taxon>Agaricomycetes</taxon>
        <taxon>Agaricomycetidae</taxon>
        <taxon>Agaricales</taxon>
        <taxon>Marasmiineae</taxon>
        <taxon>Physalacriaceae</taxon>
        <taxon>Cylindrobasidium</taxon>
    </lineage>
</organism>
<evidence type="ECO:0000313" key="6">
    <source>
        <dbReference type="EMBL" id="KIY64858.1"/>
    </source>
</evidence>
<dbReference type="InterPro" id="IPR011701">
    <property type="entry name" value="MFS"/>
</dbReference>
<dbReference type="OrthoDB" id="196103at2759"/>
<feature type="transmembrane region" description="Helical" evidence="5">
    <location>
        <begin position="289"/>
        <end position="309"/>
    </location>
</feature>
<feature type="transmembrane region" description="Helical" evidence="5">
    <location>
        <begin position="359"/>
        <end position="385"/>
    </location>
</feature>
<keyword evidence="7" id="KW-1185">Reference proteome</keyword>
<keyword evidence="2 5" id="KW-0812">Transmembrane</keyword>
<name>A0A0D7B2N5_9AGAR</name>
<evidence type="ECO:0000256" key="2">
    <source>
        <dbReference type="ARBA" id="ARBA00022692"/>
    </source>
</evidence>
<dbReference type="Proteomes" id="UP000054007">
    <property type="component" value="Unassembled WGS sequence"/>
</dbReference>
<dbReference type="EMBL" id="KN880615">
    <property type="protein sequence ID" value="KIY64858.1"/>
    <property type="molecule type" value="Genomic_DNA"/>
</dbReference>
<evidence type="ECO:0000256" key="3">
    <source>
        <dbReference type="ARBA" id="ARBA00022989"/>
    </source>
</evidence>
<gene>
    <name evidence="6" type="ORF">CYLTODRAFT_424834</name>
</gene>
<reference evidence="6 7" key="1">
    <citation type="journal article" date="2015" name="Fungal Genet. Biol.">
        <title>Evolution of novel wood decay mechanisms in Agaricales revealed by the genome sequences of Fistulina hepatica and Cylindrobasidium torrendii.</title>
        <authorList>
            <person name="Floudas D."/>
            <person name="Held B.W."/>
            <person name="Riley R."/>
            <person name="Nagy L.G."/>
            <person name="Koehler G."/>
            <person name="Ransdell A.S."/>
            <person name="Younus H."/>
            <person name="Chow J."/>
            <person name="Chiniquy J."/>
            <person name="Lipzen A."/>
            <person name="Tritt A."/>
            <person name="Sun H."/>
            <person name="Haridas S."/>
            <person name="LaButti K."/>
            <person name="Ohm R.A."/>
            <person name="Kues U."/>
            <person name="Blanchette R.A."/>
            <person name="Grigoriev I.V."/>
            <person name="Minto R.E."/>
            <person name="Hibbett D.S."/>
        </authorList>
    </citation>
    <scope>NUCLEOTIDE SEQUENCE [LARGE SCALE GENOMIC DNA]</scope>
    <source>
        <strain evidence="6 7">FP15055 ss-10</strain>
    </source>
</reference>
<evidence type="ECO:0000256" key="4">
    <source>
        <dbReference type="ARBA" id="ARBA00023136"/>
    </source>
</evidence>
<dbReference type="GO" id="GO:0022857">
    <property type="term" value="F:transmembrane transporter activity"/>
    <property type="evidence" value="ECO:0007669"/>
    <property type="project" value="InterPro"/>
</dbReference>
<comment type="subcellular location">
    <subcellularLocation>
        <location evidence="1">Membrane</location>
        <topology evidence="1">Multi-pass membrane protein</topology>
    </subcellularLocation>
</comment>
<feature type="transmembrane region" description="Helical" evidence="5">
    <location>
        <begin position="99"/>
        <end position="117"/>
    </location>
</feature>
<dbReference type="PANTHER" id="PTHR23294:SF19">
    <property type="entry name" value="DUF895 DOMAIN MEMBRANE PROTEIN-RELATED"/>
    <property type="match status" value="1"/>
</dbReference>
<feature type="transmembrane region" description="Helical" evidence="5">
    <location>
        <begin position="422"/>
        <end position="445"/>
    </location>
</feature>
<feature type="transmembrane region" description="Helical" evidence="5">
    <location>
        <begin position="199"/>
        <end position="219"/>
    </location>
</feature>
<dbReference type="SUPFAM" id="SSF103473">
    <property type="entry name" value="MFS general substrate transporter"/>
    <property type="match status" value="1"/>
</dbReference>
<dbReference type="Pfam" id="PF07690">
    <property type="entry name" value="MFS_1"/>
    <property type="match status" value="1"/>
</dbReference>
<proteinExistence type="predicted"/>
<dbReference type="InterPro" id="IPR051617">
    <property type="entry name" value="UNC-93-like_regulator"/>
</dbReference>
<feature type="transmembrane region" description="Helical" evidence="5">
    <location>
        <begin position="251"/>
        <end position="269"/>
    </location>
</feature>
<evidence type="ECO:0000256" key="5">
    <source>
        <dbReference type="SAM" id="Phobius"/>
    </source>
</evidence>
<keyword evidence="4 5" id="KW-0472">Membrane</keyword>
<dbReference type="Gene3D" id="1.20.1250.20">
    <property type="entry name" value="MFS general substrate transporter like domains"/>
    <property type="match status" value="1"/>
</dbReference>
<feature type="transmembrane region" description="Helical" evidence="5">
    <location>
        <begin position="166"/>
        <end position="187"/>
    </location>
</feature>
<dbReference type="InterPro" id="IPR036259">
    <property type="entry name" value="MFS_trans_sf"/>
</dbReference>
<feature type="transmembrane region" description="Helical" evidence="5">
    <location>
        <begin position="40"/>
        <end position="60"/>
    </location>
</feature>
<feature type="transmembrane region" description="Helical" evidence="5">
    <location>
        <begin position="72"/>
        <end position="92"/>
    </location>
</feature>
<accession>A0A0D7B2N5</accession>
<feature type="transmembrane region" description="Helical" evidence="5">
    <location>
        <begin position="129"/>
        <end position="154"/>
    </location>
</feature>
<keyword evidence="3 5" id="KW-1133">Transmembrane helix</keyword>
<dbReference type="GO" id="GO:0016020">
    <property type="term" value="C:membrane"/>
    <property type="evidence" value="ECO:0007669"/>
    <property type="project" value="UniProtKB-SubCell"/>
</dbReference>
<dbReference type="AlphaFoldDB" id="A0A0D7B2N5"/>
<evidence type="ECO:0000313" key="7">
    <source>
        <dbReference type="Proteomes" id="UP000054007"/>
    </source>
</evidence>